<keyword evidence="3" id="KW-1185">Reference proteome</keyword>
<comment type="caution">
    <text evidence="2">The sequence shown here is derived from an EMBL/GenBank/DDBJ whole genome shotgun (WGS) entry which is preliminary data.</text>
</comment>
<evidence type="ECO:0000313" key="3">
    <source>
        <dbReference type="Proteomes" id="UP001589692"/>
    </source>
</evidence>
<reference evidence="2 3" key="1">
    <citation type="submission" date="2024-09" db="EMBL/GenBank/DDBJ databases">
        <authorList>
            <person name="Sun Q."/>
            <person name="Mori K."/>
        </authorList>
    </citation>
    <scope>NUCLEOTIDE SEQUENCE [LARGE SCALE GENOMIC DNA]</scope>
    <source>
        <strain evidence="2 3">TBRC 4938</strain>
    </source>
</reference>
<accession>A0ABV6AF52</accession>
<name>A0ABV6AF52_9HYPH</name>
<protein>
    <submittedName>
        <fullName evidence="2">Uncharacterized protein</fullName>
    </submittedName>
</protein>
<organism evidence="2 3">
    <name type="scientific">Rhizobium puerariae</name>
    <dbReference type="NCBI Taxonomy" id="1585791"/>
    <lineage>
        <taxon>Bacteria</taxon>
        <taxon>Pseudomonadati</taxon>
        <taxon>Pseudomonadota</taxon>
        <taxon>Alphaproteobacteria</taxon>
        <taxon>Hyphomicrobiales</taxon>
        <taxon>Rhizobiaceae</taxon>
        <taxon>Rhizobium/Agrobacterium group</taxon>
        <taxon>Rhizobium</taxon>
    </lineage>
</organism>
<evidence type="ECO:0000313" key="2">
    <source>
        <dbReference type="EMBL" id="MFB9948502.1"/>
    </source>
</evidence>
<gene>
    <name evidence="2" type="ORF">ACFFP0_06555</name>
</gene>
<feature type="region of interest" description="Disordered" evidence="1">
    <location>
        <begin position="1"/>
        <end position="44"/>
    </location>
</feature>
<sequence length="44" mass="4613">MADRVNPPAGPDPHAAKNGIDIAPDREMVGTFTDTGDSRVFDAS</sequence>
<proteinExistence type="predicted"/>
<dbReference type="EMBL" id="JBHMAA010000008">
    <property type="protein sequence ID" value="MFB9948502.1"/>
    <property type="molecule type" value="Genomic_DNA"/>
</dbReference>
<dbReference type="Proteomes" id="UP001589692">
    <property type="component" value="Unassembled WGS sequence"/>
</dbReference>
<dbReference type="RefSeq" id="WP_377257832.1">
    <property type="nucleotide sequence ID" value="NZ_JBHMAA010000008.1"/>
</dbReference>
<evidence type="ECO:0000256" key="1">
    <source>
        <dbReference type="SAM" id="MobiDB-lite"/>
    </source>
</evidence>